<dbReference type="AlphaFoldDB" id="A0A6J6BCS1"/>
<dbReference type="SUPFAM" id="SSF53850">
    <property type="entry name" value="Periplasmic binding protein-like II"/>
    <property type="match status" value="1"/>
</dbReference>
<evidence type="ECO:0000313" key="2">
    <source>
        <dbReference type="EMBL" id="CAB4536980.1"/>
    </source>
</evidence>
<dbReference type="EMBL" id="CAEZSO010000023">
    <property type="protein sequence ID" value="CAB4536980.1"/>
    <property type="molecule type" value="Genomic_DNA"/>
</dbReference>
<reference evidence="2" key="1">
    <citation type="submission" date="2020-05" db="EMBL/GenBank/DDBJ databases">
        <authorList>
            <person name="Chiriac C."/>
            <person name="Salcher M."/>
            <person name="Ghai R."/>
            <person name="Kavagutti S V."/>
        </authorList>
    </citation>
    <scope>NUCLEOTIDE SEQUENCE</scope>
</reference>
<accession>A0A6J6BCS1</accession>
<gene>
    <name evidence="2" type="ORF">UFOPK1446_00198</name>
</gene>
<sequence length="151" mass="16638">MEVLEAEEIGKPLKYFVPEEFGYPANYSSSIISSNAFLKKNPAVAKRFLKAVQQGYQFAQDNPKEAAAILVAANKAVLKNPALIAKSAELLASEGYLSNKDGKFGTIDGEQWQRFGDFLFDNKLLAGTDGKLLTKKPDWSTFYTNAFVSSQ</sequence>
<organism evidence="2">
    <name type="scientific">freshwater metagenome</name>
    <dbReference type="NCBI Taxonomy" id="449393"/>
    <lineage>
        <taxon>unclassified sequences</taxon>
        <taxon>metagenomes</taxon>
        <taxon>ecological metagenomes</taxon>
    </lineage>
</organism>
<dbReference type="Gene3D" id="3.40.190.10">
    <property type="entry name" value="Periplasmic binding protein-like II"/>
    <property type="match status" value="1"/>
</dbReference>
<dbReference type="Pfam" id="PF09084">
    <property type="entry name" value="NMT1"/>
    <property type="match status" value="1"/>
</dbReference>
<feature type="domain" description="SsuA/THI5-like" evidence="1">
    <location>
        <begin position="1"/>
        <end position="66"/>
    </location>
</feature>
<dbReference type="GO" id="GO:0009228">
    <property type="term" value="P:thiamine biosynthetic process"/>
    <property type="evidence" value="ECO:0007669"/>
    <property type="project" value="InterPro"/>
</dbReference>
<dbReference type="InterPro" id="IPR015168">
    <property type="entry name" value="SsuA/THI5"/>
</dbReference>
<name>A0A6J6BCS1_9ZZZZ</name>
<dbReference type="PANTHER" id="PTHR31528:SF3">
    <property type="entry name" value="THIAMINE BIOSYNTHESIS PROTEIN HI_0357-RELATED"/>
    <property type="match status" value="1"/>
</dbReference>
<evidence type="ECO:0000259" key="1">
    <source>
        <dbReference type="Pfam" id="PF09084"/>
    </source>
</evidence>
<dbReference type="PANTHER" id="PTHR31528">
    <property type="entry name" value="4-AMINO-5-HYDROXYMETHYL-2-METHYLPYRIMIDINE PHOSPHATE SYNTHASE THI11-RELATED"/>
    <property type="match status" value="1"/>
</dbReference>
<protein>
    <submittedName>
        <fullName evidence="2">Unannotated protein</fullName>
    </submittedName>
</protein>
<proteinExistence type="predicted"/>
<dbReference type="InterPro" id="IPR027939">
    <property type="entry name" value="NMT1/THI5"/>
</dbReference>